<dbReference type="Pfam" id="PF13426">
    <property type="entry name" value="PAS_9"/>
    <property type="match status" value="2"/>
</dbReference>
<feature type="domain" description="PAS" evidence="1">
    <location>
        <begin position="520"/>
        <end position="566"/>
    </location>
</feature>
<dbReference type="PROSITE" id="PS50112">
    <property type="entry name" value="PAS"/>
    <property type="match status" value="3"/>
</dbReference>
<dbReference type="PANTHER" id="PTHR44757">
    <property type="entry name" value="DIGUANYLATE CYCLASE DGCP"/>
    <property type="match status" value="1"/>
</dbReference>
<dbReference type="InterPro" id="IPR011991">
    <property type="entry name" value="ArsR-like_HTH"/>
</dbReference>
<proteinExistence type="predicted"/>
<keyword evidence="3" id="KW-1185">Reference proteome</keyword>
<evidence type="ECO:0000313" key="2">
    <source>
        <dbReference type="EMBL" id="MDE4907688.1"/>
    </source>
</evidence>
<evidence type="ECO:0000259" key="1">
    <source>
        <dbReference type="PROSITE" id="PS50112"/>
    </source>
</evidence>
<dbReference type="RefSeq" id="WP_274924336.1">
    <property type="nucleotide sequence ID" value="NZ_JAKELO010000002.1"/>
</dbReference>
<dbReference type="CDD" id="cd00130">
    <property type="entry name" value="PAS"/>
    <property type="match status" value="3"/>
</dbReference>
<dbReference type="Gene3D" id="1.10.10.10">
    <property type="entry name" value="Winged helix-like DNA-binding domain superfamily/Winged helix DNA-binding domain"/>
    <property type="match status" value="1"/>
</dbReference>
<organism evidence="2 3">
    <name type="scientific">Methanogenium marinum</name>
    <dbReference type="NCBI Taxonomy" id="348610"/>
    <lineage>
        <taxon>Archaea</taxon>
        <taxon>Methanobacteriati</taxon>
        <taxon>Methanobacteriota</taxon>
        <taxon>Stenosarchaea group</taxon>
        <taxon>Methanomicrobia</taxon>
        <taxon>Methanomicrobiales</taxon>
        <taxon>Methanomicrobiaceae</taxon>
        <taxon>Methanogenium</taxon>
    </lineage>
</organism>
<dbReference type="InterPro" id="IPR052155">
    <property type="entry name" value="Biofilm_reg_signaling"/>
</dbReference>
<dbReference type="SUPFAM" id="SSF46785">
    <property type="entry name" value="Winged helix' DNA-binding domain"/>
    <property type="match status" value="1"/>
</dbReference>
<dbReference type="Gene3D" id="3.30.450.20">
    <property type="entry name" value="PAS domain"/>
    <property type="match status" value="3"/>
</dbReference>
<dbReference type="AlphaFoldDB" id="A0A9Q4KT28"/>
<accession>A0A9Q4KT28</accession>
<dbReference type="InterPro" id="IPR035965">
    <property type="entry name" value="PAS-like_dom_sf"/>
</dbReference>
<feature type="domain" description="PAS" evidence="1">
    <location>
        <begin position="377"/>
        <end position="419"/>
    </location>
</feature>
<dbReference type="Proteomes" id="UP001143747">
    <property type="component" value="Unassembled WGS sequence"/>
</dbReference>
<comment type="caution">
    <text evidence="2">The sequence shown here is derived from an EMBL/GenBank/DDBJ whole genome shotgun (WGS) entry which is preliminary data.</text>
</comment>
<dbReference type="Pfam" id="PF13188">
    <property type="entry name" value="PAS_8"/>
    <property type="match status" value="1"/>
</dbReference>
<dbReference type="SUPFAM" id="SSF55785">
    <property type="entry name" value="PYP-like sensor domain (PAS domain)"/>
    <property type="match status" value="3"/>
</dbReference>
<protein>
    <submittedName>
        <fullName evidence="2">PAS domain-containing protein</fullName>
    </submittedName>
</protein>
<evidence type="ECO:0000313" key="3">
    <source>
        <dbReference type="Proteomes" id="UP001143747"/>
    </source>
</evidence>
<dbReference type="InterPro" id="IPR000014">
    <property type="entry name" value="PAS"/>
</dbReference>
<dbReference type="InterPro" id="IPR036388">
    <property type="entry name" value="WH-like_DNA-bd_sf"/>
</dbReference>
<dbReference type="CDD" id="cd00090">
    <property type="entry name" value="HTH_ARSR"/>
    <property type="match status" value="1"/>
</dbReference>
<reference evidence="2" key="1">
    <citation type="submission" date="2022-01" db="EMBL/GenBank/DDBJ databases">
        <title>Draft genome of Methanogenium marinum DSM 15558.</title>
        <authorList>
            <person name="Chen S.-C."/>
            <person name="You Y.-T."/>
        </authorList>
    </citation>
    <scope>NUCLEOTIDE SEQUENCE</scope>
    <source>
        <strain evidence="2">DSM 15558</strain>
    </source>
</reference>
<dbReference type="PANTHER" id="PTHR44757:SF2">
    <property type="entry name" value="BIOFILM ARCHITECTURE MAINTENANCE PROTEIN MBAA"/>
    <property type="match status" value="1"/>
</dbReference>
<dbReference type="NCBIfam" id="TIGR00229">
    <property type="entry name" value="sensory_box"/>
    <property type="match status" value="2"/>
</dbReference>
<dbReference type="EMBL" id="JAKELO010000002">
    <property type="protein sequence ID" value="MDE4907688.1"/>
    <property type="molecule type" value="Genomic_DNA"/>
</dbReference>
<sequence>MEQEHGSNDRILKNLRFHPKGMTITEISKQTHLTRNSVSKHLEVLRIGGHVDMRVVGNAKVYSLAQRVPMSAFLCFTRNLIVVLDRYGTIVQINEQFLNFAGLKKDEIVGENIRDVSIPIVSEAKMIALIESVEKEQFATDVRYTHNNVDFFYQMQVIPTVFEDGGQGHTIVLEDITDKRRYMWNMEFLARTAMEFVAIPKETDIYQRIAELILEFVPEGQVFVSSYDETRQKYVIRAVMDQDFRDSLIAISGRDIVGMEISLDEVFSSPFFENYGEMKSGIREIYLSEKSADGSLSFYDFAFQQIPEKICEEIAVTWNIGKAYMAFLTWNEELFGDVGILLSADGKIDSTKALDSFIRLASIAISKRMTEEQLRRSNRRFREVVEYSPFPAAIIDSDGRYTFINQKFTEIFGYTLADIPTGRKWFEKAFPDPEMRKKVIKTWEADLKNAGVSQVRPRTFPVMCKNGEMKIIQFWPVQLCENVQYITYEDISELRQVHQIILSEIAELMDVREDLWIRNQALASLETAIAIVDMNGLLKYVNPAFVSLWGYDSPEEVRGTFISDFLGSGAAAMDFVPMLDQNEQWSGLMTGFRKNKSPFTVQVHVTGIADTEGQVVGLMVSFSGEVLLT</sequence>
<gene>
    <name evidence="2" type="ORF">L0665_03555</name>
</gene>
<dbReference type="SMART" id="SM00091">
    <property type="entry name" value="PAS"/>
    <property type="match status" value="3"/>
</dbReference>
<feature type="domain" description="PAS" evidence="1">
    <location>
        <begin position="81"/>
        <end position="119"/>
    </location>
</feature>
<dbReference type="InterPro" id="IPR036390">
    <property type="entry name" value="WH_DNA-bd_sf"/>
</dbReference>
<name>A0A9Q4KT28_9EURY</name>